<dbReference type="EMBL" id="KB870809">
    <property type="protein sequence ID" value="EOA25255.1"/>
    <property type="molecule type" value="Genomic_DNA"/>
</dbReference>
<evidence type="ECO:0000256" key="4">
    <source>
        <dbReference type="ARBA" id="ARBA00022821"/>
    </source>
</evidence>
<proteinExistence type="inferred from homology"/>
<evidence type="ECO:0000259" key="7">
    <source>
        <dbReference type="Pfam" id="PF24552"/>
    </source>
</evidence>
<keyword evidence="3" id="KW-0295">Fungicide</keyword>
<feature type="chain" id="PRO_5004352100" description="Defensin-like domain-containing protein" evidence="6">
    <location>
        <begin position="23"/>
        <end position="82"/>
    </location>
</feature>
<keyword evidence="5" id="KW-1015">Disulfide bond</keyword>
<dbReference type="GO" id="GO:0031640">
    <property type="term" value="P:killing of cells of another organism"/>
    <property type="evidence" value="ECO:0007669"/>
    <property type="project" value="UniProtKB-KW"/>
</dbReference>
<gene>
    <name evidence="8" type="ORF">CARUB_v10018570mg</name>
</gene>
<organism evidence="8 9">
    <name type="scientific">Capsella rubella</name>
    <dbReference type="NCBI Taxonomy" id="81985"/>
    <lineage>
        <taxon>Eukaryota</taxon>
        <taxon>Viridiplantae</taxon>
        <taxon>Streptophyta</taxon>
        <taxon>Embryophyta</taxon>
        <taxon>Tracheophyta</taxon>
        <taxon>Spermatophyta</taxon>
        <taxon>Magnoliopsida</taxon>
        <taxon>eudicotyledons</taxon>
        <taxon>Gunneridae</taxon>
        <taxon>Pentapetalae</taxon>
        <taxon>rosids</taxon>
        <taxon>malvids</taxon>
        <taxon>Brassicales</taxon>
        <taxon>Brassicaceae</taxon>
        <taxon>Camelineae</taxon>
        <taxon>Capsella</taxon>
    </lineage>
</organism>
<reference evidence="9" key="1">
    <citation type="journal article" date="2013" name="Nat. Genet.">
        <title>The Capsella rubella genome and the genomic consequences of rapid mating system evolution.</title>
        <authorList>
            <person name="Slotte T."/>
            <person name="Hazzouri K.M."/>
            <person name="Agren J.A."/>
            <person name="Koenig D."/>
            <person name="Maumus F."/>
            <person name="Guo Y.L."/>
            <person name="Steige K."/>
            <person name="Platts A.E."/>
            <person name="Escobar J.S."/>
            <person name="Newman L.K."/>
            <person name="Wang W."/>
            <person name="Mandakova T."/>
            <person name="Vello E."/>
            <person name="Smith L.M."/>
            <person name="Henz S.R."/>
            <person name="Steffen J."/>
            <person name="Takuno S."/>
            <person name="Brandvain Y."/>
            <person name="Coop G."/>
            <person name="Andolfatto P."/>
            <person name="Hu T.T."/>
            <person name="Blanchette M."/>
            <person name="Clark R.M."/>
            <person name="Quesneville H."/>
            <person name="Nordborg M."/>
            <person name="Gaut B.S."/>
            <person name="Lysak M.A."/>
            <person name="Jenkins J."/>
            <person name="Grimwood J."/>
            <person name="Chapman J."/>
            <person name="Prochnik S."/>
            <person name="Shu S."/>
            <person name="Rokhsar D."/>
            <person name="Schmutz J."/>
            <person name="Weigel D."/>
            <person name="Wright S.I."/>
        </authorList>
    </citation>
    <scope>NUCLEOTIDE SEQUENCE [LARGE SCALE GENOMIC DNA]</scope>
    <source>
        <strain evidence="9">cv. Monte Gargano</strain>
    </source>
</reference>
<dbReference type="Pfam" id="PF24552">
    <property type="entry name" value="Defensin"/>
    <property type="match status" value="1"/>
</dbReference>
<evidence type="ECO:0000256" key="3">
    <source>
        <dbReference type="ARBA" id="ARBA00022577"/>
    </source>
</evidence>
<protein>
    <recommendedName>
        <fullName evidence="7">Defensin-like domain-containing protein</fullName>
    </recommendedName>
</protein>
<evidence type="ECO:0000256" key="1">
    <source>
        <dbReference type="ARBA" id="ARBA00006722"/>
    </source>
</evidence>
<sequence length="82" mass="9064">MNIIKTYVILFFVAILMTNTLSNSNVLASSGQICIVVIGASKYVVCSVPCTRKYGEYECWSDCIQKRYNDGGCVNGQCCCKM</sequence>
<comment type="similarity">
    <text evidence="1">Belongs to the DEFL family.</text>
</comment>
<evidence type="ECO:0000256" key="6">
    <source>
        <dbReference type="SAM" id="SignalP"/>
    </source>
</evidence>
<dbReference type="AlphaFoldDB" id="R0HJ70"/>
<accession>R0HJ70</accession>
<dbReference type="InterPro" id="IPR056373">
    <property type="entry name" value="Defensin-like_dom"/>
</dbReference>
<dbReference type="Proteomes" id="UP000029121">
    <property type="component" value="Unassembled WGS sequence"/>
</dbReference>
<keyword evidence="6" id="KW-0732">Signal</keyword>
<feature type="domain" description="Defensin-like" evidence="7">
    <location>
        <begin position="44"/>
        <end position="81"/>
    </location>
</feature>
<dbReference type="GO" id="GO:0050832">
    <property type="term" value="P:defense response to fungus"/>
    <property type="evidence" value="ECO:0007669"/>
    <property type="project" value="UniProtKB-KW"/>
</dbReference>
<name>R0HJ70_9BRAS</name>
<evidence type="ECO:0000313" key="9">
    <source>
        <dbReference type="Proteomes" id="UP000029121"/>
    </source>
</evidence>
<keyword evidence="4" id="KW-0611">Plant defense</keyword>
<keyword evidence="2" id="KW-0929">Antimicrobial</keyword>
<keyword evidence="9" id="KW-1185">Reference proteome</keyword>
<evidence type="ECO:0000256" key="5">
    <source>
        <dbReference type="ARBA" id="ARBA00023157"/>
    </source>
</evidence>
<evidence type="ECO:0000256" key="2">
    <source>
        <dbReference type="ARBA" id="ARBA00022529"/>
    </source>
</evidence>
<feature type="signal peptide" evidence="6">
    <location>
        <begin position="1"/>
        <end position="22"/>
    </location>
</feature>
<evidence type="ECO:0000313" key="8">
    <source>
        <dbReference type="EMBL" id="EOA25255.1"/>
    </source>
</evidence>